<dbReference type="KEGG" id="cbar:PATL70BA_0299"/>
<dbReference type="RefSeq" id="WP_125135707.1">
    <property type="nucleotide sequence ID" value="NZ_LR130778.1"/>
</dbReference>
<dbReference type="EMBL" id="LR130778">
    <property type="protein sequence ID" value="VDN46145.1"/>
    <property type="molecule type" value="Genomic_DNA"/>
</dbReference>
<evidence type="ECO:0000313" key="2">
    <source>
        <dbReference type="Proteomes" id="UP000279029"/>
    </source>
</evidence>
<dbReference type="InterPro" id="IPR008792">
    <property type="entry name" value="PQQD"/>
</dbReference>
<dbReference type="Pfam" id="PF05402">
    <property type="entry name" value="PqqD"/>
    <property type="match status" value="1"/>
</dbReference>
<accession>A0A3P7NTG1</accession>
<name>A0A3P7NTG1_9FIRM</name>
<dbReference type="AlphaFoldDB" id="A0A3P7NTG1"/>
<organism evidence="1 2">
    <name type="scientific">Petrocella atlantisensis</name>
    <dbReference type="NCBI Taxonomy" id="2173034"/>
    <lineage>
        <taxon>Bacteria</taxon>
        <taxon>Bacillati</taxon>
        <taxon>Bacillota</taxon>
        <taxon>Clostridia</taxon>
        <taxon>Lachnospirales</taxon>
        <taxon>Vallitaleaceae</taxon>
        <taxon>Petrocella</taxon>
    </lineage>
</organism>
<keyword evidence="2" id="KW-1185">Reference proteome</keyword>
<dbReference type="Gene3D" id="1.10.10.1150">
    <property type="entry name" value="Coenzyme PQQ synthesis protein D (PqqD)"/>
    <property type="match status" value="1"/>
</dbReference>
<dbReference type="Proteomes" id="UP000279029">
    <property type="component" value="Chromosome"/>
</dbReference>
<protein>
    <submittedName>
        <fullName evidence="1">PqqD family protein</fullName>
    </submittedName>
</protein>
<gene>
    <name evidence="1" type="ORF">PATL70BA_0299</name>
</gene>
<dbReference type="OrthoDB" id="1495225at2"/>
<reference evidence="1 2" key="1">
    <citation type="submission" date="2018-09" db="EMBL/GenBank/DDBJ databases">
        <authorList>
            <person name="Postec A."/>
        </authorList>
    </citation>
    <scope>NUCLEOTIDE SEQUENCE [LARGE SCALE GENOMIC DNA]</scope>
    <source>
        <strain evidence="1">70B-A</strain>
    </source>
</reference>
<evidence type="ECO:0000313" key="1">
    <source>
        <dbReference type="EMBL" id="VDN46145.1"/>
    </source>
</evidence>
<proteinExistence type="predicted"/>
<dbReference type="InterPro" id="IPR041881">
    <property type="entry name" value="PqqD_sf"/>
</dbReference>
<sequence length="97" mass="11381">MASKKLELKDRIIRREDISTTIIDGELGMMSEEKGKYYTLDFIGTRVWELIEQPMTVDELIVLLMKEYEVDRLTCEVDLLELLNKLLKEELIKMAEA</sequence>